<sequence length="258" mass="26009">MTGPAVDGHAPGEPVATAAPGHGLTGIADAGAFLARLTRLDPTAVVRLRPAGPAGRTALWARLPWAVLVGRTVAGPGPADVTVSAAALLAELARGGAALPPRRDADWRWPLPPSAGELVDTMPGADVRRIAVAAAGTLRDAADHGVAGRAVGQRMLRDALLDHVAVVVTRSSPDGPPGRFEVSQRLVQAVVRMGFLGPAATPVEAAGSTPVEAVGPGSAGLIGPDGVQVRAVGRWTGLSAPFGVAWSLRASQLSITPV</sequence>
<evidence type="ECO:0000259" key="1">
    <source>
        <dbReference type="Pfam" id="PF26035"/>
    </source>
</evidence>
<dbReference type="Proteomes" id="UP000277671">
    <property type="component" value="Unassembled WGS sequence"/>
</dbReference>
<evidence type="ECO:0000313" key="3">
    <source>
        <dbReference type="EMBL" id="RKR87874.1"/>
    </source>
</evidence>
<feature type="domain" description="DUF8185" evidence="2">
    <location>
        <begin position="112"/>
        <end position="250"/>
    </location>
</feature>
<proteinExistence type="predicted"/>
<gene>
    <name evidence="3" type="ORF">BDK92_2175</name>
</gene>
<dbReference type="RefSeq" id="WP_211349175.1">
    <property type="nucleotide sequence ID" value="NZ_RBKT01000001.1"/>
</dbReference>
<reference evidence="3 4" key="1">
    <citation type="submission" date="2018-10" db="EMBL/GenBank/DDBJ databases">
        <title>Sequencing the genomes of 1000 actinobacteria strains.</title>
        <authorList>
            <person name="Klenk H.-P."/>
        </authorList>
    </citation>
    <scope>NUCLEOTIDE SEQUENCE [LARGE SCALE GENOMIC DNA]</scope>
    <source>
        <strain evidence="3 4">DSM 45175</strain>
    </source>
</reference>
<comment type="caution">
    <text evidence="3">The sequence shown here is derived from an EMBL/GenBank/DDBJ whole genome shotgun (WGS) entry which is preliminary data.</text>
</comment>
<keyword evidence="4" id="KW-1185">Reference proteome</keyword>
<evidence type="ECO:0000313" key="4">
    <source>
        <dbReference type="Proteomes" id="UP000277671"/>
    </source>
</evidence>
<dbReference type="AlphaFoldDB" id="A0A495JHJ9"/>
<protein>
    <submittedName>
        <fullName evidence="3">Uncharacterized protein</fullName>
    </submittedName>
</protein>
<dbReference type="EMBL" id="RBKT01000001">
    <property type="protein sequence ID" value="RKR87874.1"/>
    <property type="molecule type" value="Genomic_DNA"/>
</dbReference>
<evidence type="ECO:0000259" key="2">
    <source>
        <dbReference type="Pfam" id="PF26572"/>
    </source>
</evidence>
<feature type="domain" description="DUF8010" evidence="1">
    <location>
        <begin position="28"/>
        <end position="106"/>
    </location>
</feature>
<dbReference type="InterPro" id="IPR058498">
    <property type="entry name" value="DUF8185"/>
</dbReference>
<dbReference type="Pfam" id="PF26572">
    <property type="entry name" value="DUF8185"/>
    <property type="match status" value="1"/>
</dbReference>
<dbReference type="Pfam" id="PF26035">
    <property type="entry name" value="DUF8010"/>
    <property type="match status" value="1"/>
</dbReference>
<dbReference type="InterPro" id="IPR058323">
    <property type="entry name" value="DUF8010"/>
</dbReference>
<accession>A0A495JHJ9</accession>
<organism evidence="3 4">
    <name type="scientific">Micromonospora pisi</name>
    <dbReference type="NCBI Taxonomy" id="589240"/>
    <lineage>
        <taxon>Bacteria</taxon>
        <taxon>Bacillati</taxon>
        <taxon>Actinomycetota</taxon>
        <taxon>Actinomycetes</taxon>
        <taxon>Micromonosporales</taxon>
        <taxon>Micromonosporaceae</taxon>
        <taxon>Micromonospora</taxon>
    </lineage>
</organism>
<name>A0A495JHJ9_9ACTN</name>